<proteinExistence type="predicted"/>
<dbReference type="RefSeq" id="WP_099154421.1">
    <property type="nucleotide sequence ID" value="NZ_PDUD01000043.1"/>
</dbReference>
<evidence type="ECO:0000259" key="1">
    <source>
        <dbReference type="Pfam" id="PF14065"/>
    </source>
</evidence>
<feature type="domain" description="Pvc16 N-terminal" evidence="1">
    <location>
        <begin position="13"/>
        <end position="184"/>
    </location>
</feature>
<evidence type="ECO:0000313" key="3">
    <source>
        <dbReference type="Proteomes" id="UP000223913"/>
    </source>
</evidence>
<dbReference type="InterPro" id="IPR025351">
    <property type="entry name" value="Pvc16_N"/>
</dbReference>
<dbReference type="AlphaFoldDB" id="A0A2D0N275"/>
<keyword evidence="3" id="KW-1185">Reference proteome</keyword>
<gene>
    <name evidence="2" type="ORF">CRP01_33385</name>
</gene>
<organism evidence="2 3">
    <name type="scientific">Flavilitoribacter nigricans (strain ATCC 23147 / DSM 23189 / NBRC 102662 / NCIMB 1420 / SS-2)</name>
    <name type="common">Lewinella nigricans</name>
    <dbReference type="NCBI Taxonomy" id="1122177"/>
    <lineage>
        <taxon>Bacteria</taxon>
        <taxon>Pseudomonadati</taxon>
        <taxon>Bacteroidota</taxon>
        <taxon>Saprospiria</taxon>
        <taxon>Saprospirales</taxon>
        <taxon>Lewinellaceae</taxon>
        <taxon>Flavilitoribacter</taxon>
    </lineage>
</organism>
<dbReference type="Pfam" id="PF14065">
    <property type="entry name" value="Pvc16_N"/>
    <property type="match status" value="1"/>
</dbReference>
<comment type="caution">
    <text evidence="2">The sequence shown here is derived from an EMBL/GenBank/DDBJ whole genome shotgun (WGS) entry which is preliminary data.</text>
</comment>
<reference evidence="2 3" key="1">
    <citation type="submission" date="2017-10" db="EMBL/GenBank/DDBJ databases">
        <title>The draft genome sequence of Lewinella nigricans NBRC 102662.</title>
        <authorList>
            <person name="Wang K."/>
        </authorList>
    </citation>
    <scope>NUCLEOTIDE SEQUENCE [LARGE SCALE GENOMIC DNA]</scope>
    <source>
        <strain evidence="2 3">NBRC 102662</strain>
    </source>
</reference>
<sequence length="192" mass="21079">MIGSALQFVTNKMDAVIRQRLKSPPGSNKVILSSIMEPEGTIAIKEENVLLFSLVNIQKDPIAGGEVRRFPLGDQVVVGKAPSVHLNLFIILAAHFKAEQTREGLDMLSMGIAFLQGMPLWNEQTSPGMPEGIAKLIFELESPDFHQQSHIWGAIGAKYMPSVLYKVRTIIVDDGTIDQVLPTVKTTVKDIS</sequence>
<accession>A0A2D0N275</accession>
<evidence type="ECO:0000313" key="2">
    <source>
        <dbReference type="EMBL" id="PHN02229.1"/>
    </source>
</evidence>
<dbReference type="EMBL" id="PDUD01000043">
    <property type="protein sequence ID" value="PHN02229.1"/>
    <property type="molecule type" value="Genomic_DNA"/>
</dbReference>
<protein>
    <recommendedName>
        <fullName evidence="1">Pvc16 N-terminal domain-containing protein</fullName>
    </recommendedName>
</protein>
<dbReference type="Proteomes" id="UP000223913">
    <property type="component" value="Unassembled WGS sequence"/>
</dbReference>
<dbReference type="OrthoDB" id="7560784at2"/>
<name>A0A2D0N275_FLAN2</name>